<accession>A0A7T2SSI2</accession>
<evidence type="ECO:0000313" key="2">
    <source>
        <dbReference type="Proteomes" id="UP000594967"/>
    </source>
</evidence>
<reference evidence="1 2" key="1">
    <citation type="submission" date="2020-12" db="EMBL/GenBank/DDBJ databases">
        <title>FDA dAtabase for Regulatory Grade micrObial Sequences (FDA-ARGOS): Supporting development and validation of Infectious Disease Dx tests.</title>
        <authorList>
            <person name="Sproer C."/>
            <person name="Gronow S."/>
            <person name="Severitt S."/>
            <person name="Schroder I."/>
            <person name="Tallon L."/>
            <person name="Sadzewicz L."/>
            <person name="Zhao X."/>
            <person name="Boylan J."/>
            <person name="Ott S."/>
            <person name="Bowen H."/>
            <person name="Vavikolanu K."/>
            <person name="Mehta A."/>
            <person name="Aluvathingal J."/>
            <person name="Nadendla S."/>
            <person name="Lowell S."/>
            <person name="Myers T."/>
            <person name="Yan Y."/>
            <person name="Sichtig H."/>
        </authorList>
    </citation>
    <scope>NUCLEOTIDE SEQUENCE [LARGE SCALE GENOMIC DNA]</scope>
    <source>
        <strain evidence="1 2">FDAARGOS_907</strain>
    </source>
</reference>
<name>A0A7T2SSI2_SERPL</name>
<keyword evidence="2" id="KW-1185">Reference proteome</keyword>
<proteinExistence type="predicted"/>
<evidence type="ECO:0000313" key="1">
    <source>
        <dbReference type="EMBL" id="QPS20824.1"/>
    </source>
</evidence>
<dbReference type="RefSeq" id="WP_197913275.1">
    <property type="nucleotide sequence ID" value="NZ_CP065673.1"/>
</dbReference>
<gene>
    <name evidence="1" type="ORF">I6G64_25315</name>
</gene>
<sequence length="68" mass="7690">MTDSTGFLPALQSLEAQLHLQATRNNANIVDELLHDDFEETRCLDNAMTKTVNSCRAGKWKLTIRRVS</sequence>
<organism evidence="1 2">
    <name type="scientific">Serratia plymuthica</name>
    <dbReference type="NCBI Taxonomy" id="82996"/>
    <lineage>
        <taxon>Bacteria</taxon>
        <taxon>Pseudomonadati</taxon>
        <taxon>Pseudomonadota</taxon>
        <taxon>Gammaproteobacteria</taxon>
        <taxon>Enterobacterales</taxon>
        <taxon>Yersiniaceae</taxon>
        <taxon>Serratia</taxon>
    </lineage>
</organism>
<protein>
    <submittedName>
        <fullName evidence="1">Uncharacterized protein</fullName>
    </submittedName>
</protein>
<dbReference type="Proteomes" id="UP000594967">
    <property type="component" value="Chromosome"/>
</dbReference>
<dbReference type="EMBL" id="CP065673">
    <property type="protein sequence ID" value="QPS20824.1"/>
    <property type="molecule type" value="Genomic_DNA"/>
</dbReference>